<dbReference type="SMART" id="SM00710">
    <property type="entry name" value="PbH1"/>
    <property type="match status" value="8"/>
</dbReference>
<dbReference type="SUPFAM" id="SSF56988">
    <property type="entry name" value="Anthrax protective antigen"/>
    <property type="match status" value="1"/>
</dbReference>
<keyword evidence="4" id="KW-1185">Reference proteome</keyword>
<dbReference type="InterPro" id="IPR011658">
    <property type="entry name" value="PA14_dom"/>
</dbReference>
<dbReference type="PROSITE" id="PS51820">
    <property type="entry name" value="PA14"/>
    <property type="match status" value="1"/>
</dbReference>
<dbReference type="RefSeq" id="WP_206293423.1">
    <property type="nucleotide sequence ID" value="NZ_CP063458.1"/>
</dbReference>
<reference evidence="3 4" key="1">
    <citation type="submission" date="2020-10" db="EMBL/GenBank/DDBJ databases">
        <title>Wide distribution of Phycisphaera-like planctomycetes from WD2101 soil group in peatlands and genome analysis of the first cultivated representative.</title>
        <authorList>
            <person name="Dedysh S.N."/>
            <person name="Beletsky A.V."/>
            <person name="Ivanova A."/>
            <person name="Kulichevskaya I.S."/>
            <person name="Suzina N.E."/>
            <person name="Philippov D.A."/>
            <person name="Rakitin A.L."/>
            <person name="Mardanov A.V."/>
            <person name="Ravin N.V."/>
        </authorList>
    </citation>
    <scope>NUCLEOTIDE SEQUENCE [LARGE SCALE GENOMIC DNA]</scope>
    <source>
        <strain evidence="3 4">M1803</strain>
    </source>
</reference>
<dbReference type="InterPro" id="IPR011050">
    <property type="entry name" value="Pectin_lyase_fold/virulence"/>
</dbReference>
<gene>
    <name evidence="3" type="ORF">IPV69_02940</name>
</gene>
<dbReference type="InterPro" id="IPR006626">
    <property type="entry name" value="PbH1"/>
</dbReference>
<name>A0A7M2WYP0_9BACT</name>
<keyword evidence="1" id="KW-0732">Signal</keyword>
<dbReference type="SUPFAM" id="SSF51126">
    <property type="entry name" value="Pectin lyase-like"/>
    <property type="match status" value="3"/>
</dbReference>
<dbReference type="Pfam" id="PF07691">
    <property type="entry name" value="PA14"/>
    <property type="match status" value="1"/>
</dbReference>
<organism evidence="3 4">
    <name type="scientific">Humisphaera borealis</name>
    <dbReference type="NCBI Taxonomy" id="2807512"/>
    <lineage>
        <taxon>Bacteria</taxon>
        <taxon>Pseudomonadati</taxon>
        <taxon>Planctomycetota</taxon>
        <taxon>Phycisphaerae</taxon>
        <taxon>Tepidisphaerales</taxon>
        <taxon>Tepidisphaeraceae</taxon>
        <taxon>Humisphaera</taxon>
    </lineage>
</organism>
<dbReference type="NCBIfam" id="TIGR02595">
    <property type="entry name" value="PEP_CTERM"/>
    <property type="match status" value="1"/>
</dbReference>
<accession>A0A7M2WYP0</accession>
<dbReference type="NCBIfam" id="TIGR02601">
    <property type="entry name" value="autotrns_rpt"/>
    <property type="match status" value="6"/>
</dbReference>
<proteinExistence type="predicted"/>
<dbReference type="KEGG" id="hbs:IPV69_02940"/>
<protein>
    <submittedName>
        <fullName evidence="3">Autotransporter-associated beta strand repeat-containing protein</fullName>
    </submittedName>
</protein>
<evidence type="ECO:0000313" key="3">
    <source>
        <dbReference type="EMBL" id="QOV90342.1"/>
    </source>
</evidence>
<dbReference type="EMBL" id="CP063458">
    <property type="protein sequence ID" value="QOV90342.1"/>
    <property type="molecule type" value="Genomic_DNA"/>
</dbReference>
<dbReference type="InterPro" id="IPR037524">
    <property type="entry name" value="PA14/GLEYA"/>
</dbReference>
<dbReference type="InterPro" id="IPR013424">
    <property type="entry name" value="Ice-binding_C"/>
</dbReference>
<evidence type="ECO:0000259" key="2">
    <source>
        <dbReference type="PROSITE" id="PS51820"/>
    </source>
</evidence>
<evidence type="ECO:0000256" key="1">
    <source>
        <dbReference type="ARBA" id="ARBA00022729"/>
    </source>
</evidence>
<feature type="domain" description="PA14" evidence="2">
    <location>
        <begin position="209"/>
        <end position="351"/>
    </location>
</feature>
<dbReference type="Pfam" id="PF12951">
    <property type="entry name" value="PATR"/>
    <property type="match status" value="14"/>
</dbReference>
<dbReference type="SMART" id="SM00758">
    <property type="entry name" value="PA14"/>
    <property type="match status" value="1"/>
</dbReference>
<evidence type="ECO:0000313" key="4">
    <source>
        <dbReference type="Proteomes" id="UP000593765"/>
    </source>
</evidence>
<dbReference type="Proteomes" id="UP000593765">
    <property type="component" value="Chromosome"/>
</dbReference>
<sequence>MSSSKMRVERSFKRRIKHVMALSAAAASAIMSVVPSYGQLRWDPGLTPLTPSGGPGTWDAATTANWSDGASDFTWNNLIAVFGAPSGAVTIDGAGVSASGLTFDASGYTLGGGVLTLTAAPVQVTNAGETATINSVIGGTAGLTKTGLGNLTLGGSNTYTGTTTINAGSLSAAISSASSAGTVSVNNPLGTGAISLNGGTLNLTPVANTAALGISGRVFASTNSDTSNINFSGTATSVRTPDASLSAASTGTIPAGTAVQWLGKLSITNAGGYIFTTASDDGSRLWIDGALVINNDGPKAVTANSSQTINLTAGLHDIRVDYVNSGSTGSETLNYRGATAGLDVPTTDTLVGSVANTLFEAESNTLAGASNAIAMGNALNVAGTSTINLNGVAFTQVRLGAASFATGSNLSVTGASGKAIRTGAVTLGSGAGTVTLNNTPDVYFDGAVSDGGAPVTLTKLGTGRLVFNQSTVANALGATTSLDIQAGSVRLVGSSAAGTFNPIGSAGVSLNGGNLEIDTVIGGTTYNNAISAVQSGTITSYVNAATTTLSGTIDIAATKTLTFDAIAGGTPVTDPGATIRLSGPLTGSGTLAVASTTIGTFAAAKGTVLFAANTAGFSGSISLLSGNLRPETPTSLAGQTINLSGGTLQLLNDGNGSGEKQNITAFTLGSLNGSGTVSIGRVGNTFTPYFASAANKTIQLAPTGSNTLTNLTVANANGYGLEITTPVTLDVTATLNATTASNSNVVQGLTLSGVLTGGSISKTGAGTVALTNSGNTFNGGLIDVTAGVLAASSDGALGDASNVVRLNTPNTFITLATTTANASNALTAISSTATLSVGQLVFGANVPNAATLTAIPTATTGTLSANATAAATNTLTYISANAGFRATGTFASSRTFQFNQAGNQIDVTAGNTLTLNSAFTGTSATTTLVKTGNGTLVLNADNSAWTAGSYTLGQGQAGGIAVLAGTLQLANASAAGAAANPIVVYNPGGAVVQIAGGITVANPLTLNHQTNNLYAGGINWSGQLQSVGNALTNTWSGLIQSNQDGGISADAGNTLNLTGGVNQQAHIVVYGGAGNINVTGGAISLVHTIDKIGSGTLNIQSATAAPSGNGIRAFAGNLTFSGAGVVGASTPAAQVLPGSTLTLDNSGTVANNRLGGPTRLFTLTGGNFNLVGGATAVTETLGQPTFGRGGSVVTIDAGTGGANLSFTMTAAINPAAAQNAGTAPSGTSVLFRGQSLGSAAGAGVATVSNTAFAWTFPGQNGADATTAKGLLPWALVDTSTTGVGTSFATIGGTTFIGSLRPLAATEMSATGTAITANLNMFVNTALAAQAGASINSLTFDTGGSIALASPVAGTAFAQLQNQSGGILVRNNVTSMISGGVMSAPNTFSPWSVWTPQSAGNTTQLTISSVMAGGNGSAPGLIKAGAGTLVLATPVNTLPITALANVSANQLAMQTVVNGGTLRLSGGTNTLGANNFLVVNPGGTLDLNGSSQYVQGLFTDGTYNGIANTVTAGGTITNSAVGQATLVSNSDNAARNWAGQITGNVFFNRTGLNSLTIYTPQTHTGGTLINGGTVSLRDYGSLATTSTIDVSNASLTLDNTQAAGLSGRLGSVPITLRNSTLTYNGRIQTVSTESFGTVTLGGGQNFISVNAGGGGGINSATLNIASLARPVGSTSTLRVNAANGQIGNTANLLIGGVSLSNNIIAPWFIQDREWATYIPGLGVAQLNAGGAAGYATNALTGAPLTTDNVRATASATLGAGGTLSINTFALNTNAAGTFTVNLNGRTLNVLGGGLISALNTNESFNTFSNGTITSGFANGVGGNDLYLYHLPYGGNNNNRQTNISAVIANNGATAVRTVVTTSSSDAPSTSPNVVTAGVNRIVLLGANTYTGGTVVNNGTVAVGTGGVIPAGGIVLNGGSLMQSIAGQASPGTINSANVVTLNGPSALSFTGNNTIAGLVFNNSGGTTTPTVNSFIGGLGAIGTGTLTIGASGVVADSSNVQTTATLLGRFDTGGSVKTFDIRQILVNNVAVAPLQATLAVQGWTGSAGGIQKIGSGVLQLNAQQTYTGATTVTAGGISFGSLGNSGLAGGTAPGSRFSSYALAAGTFLNLNNTDVTIGSLSGAGTVINVAAVAPAGGVPSGRTLNVGFDGVSTTTFSGTFARWTDAQLNPFQVNKIGGGTMTLTGASTTTNNLQVSQGGVTFSGPAGSGKFTATTVLPTGTLTLDNSGSNLDNRLGGLTAVGATTATTLSIAGGNFTLIGNSSAPTNEAVGVVNLGATNVHGPAVITLQANPAQSLTFTVGTTWGGISQGTGVLRGLAATAGPGNANFNLGAIALGGTGGGGANGTTTMSIRPDMLGDASVSGTGTGFIVKDSVSNFLRPLAAAEMADASLFRTGTTNTNNFNLATPVTSFASSTVNSLTLSGTGGISQVSGLLPAVREGLPITQTLTAGGVLAFTGNTGINVNRLAATAGMFFHTLGNTNVTAALSGTSLTKTGTGTLTVTGKSLINGITHVNNGTLILNGGDNTLFVGLTSGSPTVQALGINSPTATVDLNGNNQIVSSLFGTNSIQRYSGGSGTITNTSVTPVSLTALLGGAHTFGGVIAGNLSFTKTANLAYTLTNANTYTGATNVRANTLTLLDNGSINGTSSINLSFAGLNIDNSGLTPLANLNPQRVPANVPVNLRGGTLTMTSGGSTDTTQSVGVPTIAAPTAAVYALQGHNTINVVQAPIGGYGALTIGNLVVNADATVNLTGGNGGFFGNPPGMNNSSLFLSQLNGVAIPATITNKILPANLIANNGEFVTYVSAGTTGSNGTAWGVTTMNGNTGVLGSIVQNQYDISTTSATAAVAMPASAATSNVRVANNAGTIIAMTATLPAGGGNYNVLALRTTTLTLAFTAAADKLNLTAGGLALTGGTAVVGSAAIPGVLTAGGTGTGTIPLYVHSSGATINSAIQDNGSGGLTRLVANSFAGNLTIAGTNAYTGGTVVNGGAGVTLSSPVGAGFPLNVATGVTINNSTVHSTVAGNIASGNPLTINGGGGLSMTGANTLLSVTFNNSGGILAPGISTPQASGLTLTSTNAVTVVNDNAATVPLIVGGPVTLPTGANIDVSGVAPTGLNFAAPIVSTGAVNKTGPGILVLGAATYISSATTATSTTLTVPSSSIFSVGQTITGTNIPAATTITAITSPTTVTLSAAGTAAATNNMTLGQSGSSAFTGGINLTAGSIMLANSSTPSTVGAVVTNGPLGTGTLTMSDGTALLSDGTLRTVANAVSLGGNVTFGSLSGVTAIAGNGVTLNGTVALGSSTRTINVNSQTNTTTIGGVVSGAAGVGITKAGPGILVLGNTANSFDGPVTINAGILSATLAGSLGTGAGTGNITFGGGILQHGGTNTTDYSSRFATTANQPFYIDTVGNTVTYASALTSTGGSLAKFGTGTLVLTNDGQAYNGDTAIIAGILQLGATANNGSATGLLPAGTNILNAGTLRVNKSTNDTLSGVISGSGALVKLGTGNLTLTGINTFTGNVTLNAATPVTAGSLTVTNSSSLGVGPKVVTVISNFATTDGTLILDGTGGPINLASNISFTTSSGTGNGGITNLVGNNTINGDFTLTGGGGSTQIQSAGGNLTLTGTITPNTNLRVLILSGASTGTVSGLVQDQTVTNFLSVQKSGVGTWSLTNTNTYTGPTTITAGALNVASLANINTPSSIGTGSVAGSAADLVFSGGTLQYTGATPQSTNRPFTISSAGSFDASGSVPTATLNIASTAVVAMGAVDLARTLTLTGTNTGANIFAAVLGNNGTATSALNKTGSGSWTLTGANLYTGATTITGGTLQVGQGGVGSLAATAVTVNANATLAGSGSIAGPITTAALGHIAPGDAGLPGDLSTAGVVTLADTTTLDYHMGTPNGGVADPLGDILKVANSAAVSTVAAVPTINLNVLSGDLNPGKYDLIDYVVDDGPVATNIGAGWSLTFNGTPFGVNGTDYTFGQDQGSIYLNVINAIPEPTSVGLLAMAGLGLLARRRRNRSH</sequence>
<dbReference type="InterPro" id="IPR013425">
    <property type="entry name" value="Autotrns_rpt"/>
</dbReference>
<dbReference type="Gene3D" id="3.90.182.10">
    <property type="entry name" value="Toxin - Anthrax Protective Antigen,domain 1"/>
    <property type="match status" value="1"/>
</dbReference>